<comment type="caution">
    <text evidence="15">The sequence shown here is derived from an EMBL/GenBank/DDBJ whole genome shotgun (WGS) entry which is preliminary data.</text>
</comment>
<feature type="transmembrane region" description="Helical" evidence="13">
    <location>
        <begin position="339"/>
        <end position="357"/>
    </location>
</feature>
<feature type="compositionally biased region" description="Low complexity" evidence="12">
    <location>
        <begin position="286"/>
        <end position="296"/>
    </location>
</feature>
<dbReference type="PROSITE" id="PS00211">
    <property type="entry name" value="ABC_TRANSPORTER_1"/>
    <property type="match status" value="1"/>
</dbReference>
<reference evidence="15" key="1">
    <citation type="submission" date="2022-01" db="EMBL/GenBank/DDBJ databases">
        <authorList>
            <person name="Criscuolo A."/>
        </authorList>
    </citation>
    <scope>NUCLEOTIDE SEQUENCE</scope>
    <source>
        <strain evidence="15">CIP111892</strain>
    </source>
</reference>
<keyword evidence="8" id="KW-0067">ATP-binding</keyword>
<keyword evidence="4" id="KW-0813">Transport</keyword>
<dbReference type="InterPro" id="IPR003339">
    <property type="entry name" value="ABC/ECF_trnsptr_transmembrane"/>
</dbReference>
<keyword evidence="16" id="KW-1185">Reference proteome</keyword>
<dbReference type="InterPro" id="IPR017871">
    <property type="entry name" value="ABC_transporter-like_CS"/>
</dbReference>
<feature type="transmembrane region" description="Helical" evidence="13">
    <location>
        <begin position="538"/>
        <end position="555"/>
    </location>
</feature>
<dbReference type="CDD" id="cd16914">
    <property type="entry name" value="EcfT"/>
    <property type="match status" value="1"/>
</dbReference>
<dbReference type="RefSeq" id="WP_236335072.1">
    <property type="nucleotide sequence ID" value="NZ_CAKMMG010000004.1"/>
</dbReference>
<comment type="similarity">
    <text evidence="3">Belongs to the ABC transporter superfamily.</text>
</comment>
<keyword evidence="6 13" id="KW-0812">Transmembrane</keyword>
<evidence type="ECO:0000256" key="3">
    <source>
        <dbReference type="ARBA" id="ARBA00005417"/>
    </source>
</evidence>
<dbReference type="Pfam" id="PF02361">
    <property type="entry name" value="CbiQ"/>
    <property type="match status" value="1"/>
</dbReference>
<organism evidence="15 16">
    <name type="scientific">Paenibacillus auburnensis</name>
    <dbReference type="NCBI Taxonomy" id="2905649"/>
    <lineage>
        <taxon>Bacteria</taxon>
        <taxon>Bacillati</taxon>
        <taxon>Bacillota</taxon>
        <taxon>Bacilli</taxon>
        <taxon>Bacillales</taxon>
        <taxon>Paenibacillaceae</taxon>
        <taxon>Paenibacillus</taxon>
    </lineage>
</organism>
<dbReference type="Pfam" id="PF00005">
    <property type="entry name" value="ABC_tran"/>
    <property type="match status" value="1"/>
</dbReference>
<feature type="transmembrane region" description="Helical" evidence="13">
    <location>
        <begin position="364"/>
        <end position="381"/>
    </location>
</feature>
<dbReference type="EMBL" id="CAKMMG010000004">
    <property type="protein sequence ID" value="CAH1210163.1"/>
    <property type="molecule type" value="Genomic_DNA"/>
</dbReference>
<keyword evidence="5" id="KW-1003">Cell membrane</keyword>
<evidence type="ECO:0000256" key="2">
    <source>
        <dbReference type="ARBA" id="ARBA00004202"/>
    </source>
</evidence>
<name>A0ABN8GIV6_9BACL</name>
<evidence type="ECO:0000313" key="15">
    <source>
        <dbReference type="EMBL" id="CAH1210163.1"/>
    </source>
</evidence>
<evidence type="ECO:0000256" key="9">
    <source>
        <dbReference type="ARBA" id="ARBA00022967"/>
    </source>
</evidence>
<evidence type="ECO:0000256" key="5">
    <source>
        <dbReference type="ARBA" id="ARBA00022475"/>
    </source>
</evidence>
<evidence type="ECO:0000256" key="1">
    <source>
        <dbReference type="ARBA" id="ARBA00004141"/>
    </source>
</evidence>
<keyword evidence="11 13" id="KW-0472">Membrane</keyword>
<dbReference type="InterPro" id="IPR015856">
    <property type="entry name" value="ABC_transpr_CbiO/EcfA_su"/>
</dbReference>
<evidence type="ECO:0000313" key="16">
    <source>
        <dbReference type="Proteomes" id="UP000838324"/>
    </source>
</evidence>
<dbReference type="SMART" id="SM00382">
    <property type="entry name" value="AAA"/>
    <property type="match status" value="1"/>
</dbReference>
<sequence>MSMSIRAEKISFFYDTAAALQDINLEISQGTLTVLCGVTGSGKSTLLRVLAGLAAPAAGRVVYAAGPGDEPNVSIVFQQPETQLFAGNVHKEIEYGLEQHGVPKAQRAERIRSALSKVGLPYESFAGRSPFLLSGGEKRRLCIAAAIATQPGLLILDEPTAGLDPQAAQALLTLVQELRAGGITLIIGTHDLDSFLPLADQAVVMSQGSVHYDGPAAPLAADHLLLRSAGLEPPAYSRIGHRLRRQGLLAEQPDSLDALLAGLSLQLPPAPAEAGRPQTPEEAQLEAPPANDNPEAPVREHSQTAPRRRFWQGLDPRVKWLGMVLGSLVVLGMNSLTPLLLTAALVAGLIGTAGISWSRTARFFRPFLLMFLFLWLLSALDWASPDITLGFLGFSSAGILRGGLNVLRFLLLIALGFLFTETTTGAPLREALEWAIAPLKKLGIRTRGWSLAVSVTLQFVPWILGKLSQLQLALKSRGRLQRGPARWSPRQISLLIVPLLILVIGMGDELATAVESRGYDPQKARTPSYQLNWQPKDTLALASVMLMAALLWWVSRIS</sequence>
<evidence type="ECO:0000256" key="6">
    <source>
        <dbReference type="ARBA" id="ARBA00022692"/>
    </source>
</evidence>
<keyword evidence="7" id="KW-0547">Nucleotide-binding</keyword>
<evidence type="ECO:0000256" key="13">
    <source>
        <dbReference type="SAM" id="Phobius"/>
    </source>
</evidence>
<comment type="subcellular location">
    <subcellularLocation>
        <location evidence="2">Cell membrane</location>
        <topology evidence="2">Peripheral membrane protein</topology>
    </subcellularLocation>
    <subcellularLocation>
        <location evidence="1">Membrane</location>
        <topology evidence="1">Multi-pass membrane protein</topology>
    </subcellularLocation>
</comment>
<gene>
    <name evidence="15" type="primary">ecfT_3</name>
    <name evidence="15" type="ORF">PAECIP111892_03418</name>
</gene>
<dbReference type="InterPro" id="IPR027417">
    <property type="entry name" value="P-loop_NTPase"/>
</dbReference>
<dbReference type="SUPFAM" id="SSF52540">
    <property type="entry name" value="P-loop containing nucleoside triphosphate hydrolases"/>
    <property type="match status" value="1"/>
</dbReference>
<protein>
    <submittedName>
        <fullName evidence="15">Energy-coupling factor transporter transmembrane protein EcfT</fullName>
    </submittedName>
</protein>
<accession>A0ABN8GIV6</accession>
<evidence type="ECO:0000256" key="8">
    <source>
        <dbReference type="ARBA" id="ARBA00022840"/>
    </source>
</evidence>
<proteinExistence type="inferred from homology"/>
<evidence type="ECO:0000256" key="4">
    <source>
        <dbReference type="ARBA" id="ARBA00022448"/>
    </source>
</evidence>
<evidence type="ECO:0000256" key="12">
    <source>
        <dbReference type="SAM" id="MobiDB-lite"/>
    </source>
</evidence>
<feature type="transmembrane region" description="Helical" evidence="13">
    <location>
        <begin position="487"/>
        <end position="507"/>
    </location>
</feature>
<dbReference type="PROSITE" id="PS50893">
    <property type="entry name" value="ABC_TRANSPORTER_2"/>
    <property type="match status" value="1"/>
</dbReference>
<dbReference type="InterPro" id="IPR003439">
    <property type="entry name" value="ABC_transporter-like_ATP-bd"/>
</dbReference>
<dbReference type="PANTHER" id="PTHR43553:SF24">
    <property type="entry name" value="ENERGY-COUPLING FACTOR TRANSPORTER ATP-BINDING PROTEIN ECFA1"/>
    <property type="match status" value="1"/>
</dbReference>
<evidence type="ECO:0000256" key="7">
    <source>
        <dbReference type="ARBA" id="ARBA00022741"/>
    </source>
</evidence>
<keyword evidence="10 13" id="KW-1133">Transmembrane helix</keyword>
<evidence type="ECO:0000256" key="11">
    <source>
        <dbReference type="ARBA" id="ARBA00023136"/>
    </source>
</evidence>
<dbReference type="Gene3D" id="3.40.50.300">
    <property type="entry name" value="P-loop containing nucleotide triphosphate hydrolases"/>
    <property type="match status" value="1"/>
</dbReference>
<feature type="region of interest" description="Disordered" evidence="12">
    <location>
        <begin position="269"/>
        <end position="305"/>
    </location>
</feature>
<dbReference type="PANTHER" id="PTHR43553">
    <property type="entry name" value="HEAVY METAL TRANSPORTER"/>
    <property type="match status" value="1"/>
</dbReference>
<dbReference type="CDD" id="cd03225">
    <property type="entry name" value="ABC_cobalt_CbiO_domain1"/>
    <property type="match status" value="1"/>
</dbReference>
<dbReference type="InterPro" id="IPR003593">
    <property type="entry name" value="AAA+_ATPase"/>
</dbReference>
<dbReference type="InterPro" id="IPR050095">
    <property type="entry name" value="ECF_ABC_transporter_ATP-bd"/>
</dbReference>
<keyword evidence="9" id="KW-1278">Translocase</keyword>
<dbReference type="Proteomes" id="UP000838324">
    <property type="component" value="Unassembled WGS sequence"/>
</dbReference>
<evidence type="ECO:0000256" key="10">
    <source>
        <dbReference type="ARBA" id="ARBA00022989"/>
    </source>
</evidence>
<feature type="domain" description="ABC transporter" evidence="14">
    <location>
        <begin position="5"/>
        <end position="232"/>
    </location>
</feature>
<evidence type="ECO:0000259" key="14">
    <source>
        <dbReference type="PROSITE" id="PS50893"/>
    </source>
</evidence>